<dbReference type="PANTHER" id="PTHR11629">
    <property type="entry name" value="VACUOLAR PROTON ATPASES"/>
    <property type="match status" value="1"/>
</dbReference>
<comment type="subcellular location">
    <subcellularLocation>
        <location evidence="1">Membrane</location>
        <topology evidence="1">Multi-pass membrane protein</topology>
    </subcellularLocation>
</comment>
<dbReference type="EMBL" id="CH916367">
    <property type="protein sequence ID" value="EDW02711.1"/>
    <property type="molecule type" value="Genomic_DNA"/>
</dbReference>
<evidence type="ECO:0000313" key="11">
    <source>
        <dbReference type="Proteomes" id="UP000001070"/>
    </source>
</evidence>
<comment type="function">
    <text evidence="9">Essential component of the vacuolar proton pump (V-ATPase), a multimeric enzyme that catalyzes the translocation of protons across the membranes. Required for assembly and activity of the V-ATPase.</text>
</comment>
<comment type="similarity">
    <text evidence="2 9">Belongs to the V-ATPase 116 kDa subunit family.</text>
</comment>
<evidence type="ECO:0000256" key="2">
    <source>
        <dbReference type="ARBA" id="ARBA00009904"/>
    </source>
</evidence>
<sequence>MTKAFFCSEEMELCQLLLHVDNAFNCLVELAHNGGLQFNNVYDEDRILNGLYTRRVQLCYELLRIVEYLEEQLISLSIKEVYYNDVDTENRPRESYIPQYETHLRRIHKEVISVMEHYQTLQKRQNYMKEKRFALEKAQKILSSDGTHGAQLLYSESIIVKLLKDQSDKNPDSSQLNYILGSINVEMFPAFELMIYRLFGRNLLIRHAEMPMKMMEYVGQQYNLVHKFVILLMTISQSYRPKLLKCCQAFHVTIFECPERPSQRMEMIKQLGQDIHDLDLVLNETRAVRKRILLFAATDLYIMRINLHKSLKIYDLLNRLNQLGGQDHQKYLQAECFVPKTQIDQVRDALNLATEKDTAPPILLKRSRKLRHMPPTYFRLNKFTQGFQNLIDSYGMADYRELNPAPYTIITFPFLFAIMFGDFGHGLILTFFACVLIFQEKRIENMNRSNVSENEILNILYAGRYIILLMGIFSIYIGIIYNDVVSVAVNMFGSSWSAVYNETTILTLTSSLGLNPNDPKFYSGHPYPLGVDPIWKISGEDSITTFNSLKMKLAIILGIIHMMFGLVLSAINCIHLGHTADLFLVVIPQFIFMICLFCYLVFLIFYKWIFYGGLKESPQNSACAPSVLIIFIDMMLMKNSEITINECNVEMFPFERTLEYILVMVAFAAVPILLAGKPIYLTRRQKQLTKEREQRDTDDLKKSGRDTILEMRSSLRYSVEFQDVGQDRSGSGPKLQTVEDAVEFDMTEIWIHSGIHTIESVLGSVSHTASYLRLWALSLAHSQLSDVLWNMILEKGLVNNLPIYMGAPVLMVAFFIWAILTVAILVMMEGLSAFLHTLRLHWVEFQSKFFNGAGEPFRPLYFPPSTIRG</sequence>
<dbReference type="AlphaFoldDB" id="B4J4K6"/>
<evidence type="ECO:0000256" key="9">
    <source>
        <dbReference type="RuleBase" id="RU361189"/>
    </source>
</evidence>
<dbReference type="STRING" id="7222.B4J4K6"/>
<feature type="transmembrane region" description="Helical" evidence="9">
    <location>
        <begin position="553"/>
        <end position="575"/>
    </location>
</feature>
<dbReference type="Proteomes" id="UP000001070">
    <property type="component" value="Unassembled WGS sequence"/>
</dbReference>
<evidence type="ECO:0000256" key="6">
    <source>
        <dbReference type="ARBA" id="ARBA00022989"/>
    </source>
</evidence>
<keyword evidence="4 9" id="KW-0812">Transmembrane</keyword>
<dbReference type="FunCoup" id="B4J4K6">
    <property type="interactions" value="271"/>
</dbReference>
<dbReference type="GO" id="GO:0046961">
    <property type="term" value="F:proton-transporting ATPase activity, rotational mechanism"/>
    <property type="evidence" value="ECO:0007669"/>
    <property type="project" value="InterPro"/>
</dbReference>
<dbReference type="PANTHER" id="PTHR11629:SF63">
    <property type="entry name" value="V-TYPE PROTON ATPASE SUBUNIT A"/>
    <property type="match status" value="1"/>
</dbReference>
<dbReference type="HOGENOM" id="CLU_005230_0_0_1"/>
<keyword evidence="11" id="KW-1185">Reference proteome</keyword>
<name>B4J4K6_DROGR</name>
<reference evidence="10 11" key="1">
    <citation type="journal article" date="2007" name="Nature">
        <title>Evolution of genes and genomes on the Drosophila phylogeny.</title>
        <authorList>
            <consortium name="Drosophila 12 Genomes Consortium"/>
            <person name="Clark A.G."/>
            <person name="Eisen M.B."/>
            <person name="Smith D.R."/>
            <person name="Bergman C.M."/>
            <person name="Oliver B."/>
            <person name="Markow T.A."/>
            <person name="Kaufman T.C."/>
            <person name="Kellis M."/>
            <person name="Gelbart W."/>
            <person name="Iyer V.N."/>
            <person name="Pollard D.A."/>
            <person name="Sackton T.B."/>
            <person name="Larracuente A.M."/>
            <person name="Singh N.D."/>
            <person name="Abad J.P."/>
            <person name="Abt D.N."/>
            <person name="Adryan B."/>
            <person name="Aguade M."/>
            <person name="Akashi H."/>
            <person name="Anderson W.W."/>
            <person name="Aquadro C.F."/>
            <person name="Ardell D.H."/>
            <person name="Arguello R."/>
            <person name="Artieri C.G."/>
            <person name="Barbash D.A."/>
            <person name="Barker D."/>
            <person name="Barsanti P."/>
            <person name="Batterham P."/>
            <person name="Batzoglou S."/>
            <person name="Begun D."/>
            <person name="Bhutkar A."/>
            <person name="Blanco E."/>
            <person name="Bosak S.A."/>
            <person name="Bradley R.K."/>
            <person name="Brand A.D."/>
            <person name="Brent M.R."/>
            <person name="Brooks A.N."/>
            <person name="Brown R.H."/>
            <person name="Butlin R.K."/>
            <person name="Caggese C."/>
            <person name="Calvi B.R."/>
            <person name="Bernardo de Carvalho A."/>
            <person name="Caspi A."/>
            <person name="Castrezana S."/>
            <person name="Celniker S.E."/>
            <person name="Chang J.L."/>
            <person name="Chapple C."/>
            <person name="Chatterji S."/>
            <person name="Chinwalla A."/>
            <person name="Civetta A."/>
            <person name="Clifton S.W."/>
            <person name="Comeron J.M."/>
            <person name="Costello J.C."/>
            <person name="Coyne J.A."/>
            <person name="Daub J."/>
            <person name="David R.G."/>
            <person name="Delcher A.L."/>
            <person name="Delehaunty K."/>
            <person name="Do C.B."/>
            <person name="Ebling H."/>
            <person name="Edwards K."/>
            <person name="Eickbush T."/>
            <person name="Evans J.D."/>
            <person name="Filipski A."/>
            <person name="Findeiss S."/>
            <person name="Freyhult E."/>
            <person name="Fulton L."/>
            <person name="Fulton R."/>
            <person name="Garcia A.C."/>
            <person name="Gardiner A."/>
            <person name="Garfield D.A."/>
            <person name="Garvin B.E."/>
            <person name="Gibson G."/>
            <person name="Gilbert D."/>
            <person name="Gnerre S."/>
            <person name="Godfrey J."/>
            <person name="Good R."/>
            <person name="Gotea V."/>
            <person name="Gravely B."/>
            <person name="Greenberg A.J."/>
            <person name="Griffiths-Jones S."/>
            <person name="Gross S."/>
            <person name="Guigo R."/>
            <person name="Gustafson E.A."/>
            <person name="Haerty W."/>
            <person name="Hahn M.W."/>
            <person name="Halligan D.L."/>
            <person name="Halpern A.L."/>
            <person name="Halter G.M."/>
            <person name="Han M.V."/>
            <person name="Heger A."/>
            <person name="Hillier L."/>
            <person name="Hinrichs A.S."/>
            <person name="Holmes I."/>
            <person name="Hoskins R.A."/>
            <person name="Hubisz M.J."/>
            <person name="Hultmark D."/>
            <person name="Huntley M.A."/>
            <person name="Jaffe D.B."/>
            <person name="Jagadeeshan S."/>
            <person name="Jeck W.R."/>
            <person name="Johnson J."/>
            <person name="Jones C.D."/>
            <person name="Jordan W.C."/>
            <person name="Karpen G.H."/>
            <person name="Kataoka E."/>
            <person name="Keightley P.D."/>
            <person name="Kheradpour P."/>
            <person name="Kirkness E.F."/>
            <person name="Koerich L.B."/>
            <person name="Kristiansen K."/>
            <person name="Kudrna D."/>
            <person name="Kulathinal R.J."/>
            <person name="Kumar S."/>
            <person name="Kwok R."/>
            <person name="Lander E."/>
            <person name="Langley C.H."/>
            <person name="Lapoint R."/>
            <person name="Lazzaro B.P."/>
            <person name="Lee S.J."/>
            <person name="Levesque L."/>
            <person name="Li R."/>
            <person name="Lin C.F."/>
            <person name="Lin M.F."/>
            <person name="Lindblad-Toh K."/>
            <person name="Llopart A."/>
            <person name="Long M."/>
            <person name="Low L."/>
            <person name="Lozovsky E."/>
            <person name="Lu J."/>
            <person name="Luo M."/>
            <person name="Machado C.A."/>
            <person name="Makalowski W."/>
            <person name="Marzo M."/>
            <person name="Matsuda M."/>
            <person name="Matzkin L."/>
            <person name="McAllister B."/>
            <person name="McBride C.S."/>
            <person name="McKernan B."/>
            <person name="McKernan K."/>
            <person name="Mendez-Lago M."/>
            <person name="Minx P."/>
            <person name="Mollenhauer M.U."/>
            <person name="Montooth K."/>
            <person name="Mount S.M."/>
            <person name="Mu X."/>
            <person name="Myers E."/>
            <person name="Negre B."/>
            <person name="Newfeld S."/>
            <person name="Nielsen R."/>
            <person name="Noor M.A."/>
            <person name="O'Grady P."/>
            <person name="Pachter L."/>
            <person name="Papaceit M."/>
            <person name="Parisi M.J."/>
            <person name="Parisi M."/>
            <person name="Parts L."/>
            <person name="Pedersen J.S."/>
            <person name="Pesole G."/>
            <person name="Phillippy A.M."/>
            <person name="Ponting C.P."/>
            <person name="Pop M."/>
            <person name="Porcelli D."/>
            <person name="Powell J.R."/>
            <person name="Prohaska S."/>
            <person name="Pruitt K."/>
            <person name="Puig M."/>
            <person name="Quesneville H."/>
            <person name="Ram K.R."/>
            <person name="Rand D."/>
            <person name="Rasmussen M.D."/>
            <person name="Reed L.K."/>
            <person name="Reenan R."/>
            <person name="Reily A."/>
            <person name="Remington K.A."/>
            <person name="Rieger T.T."/>
            <person name="Ritchie M.G."/>
            <person name="Robin C."/>
            <person name="Rogers Y.H."/>
            <person name="Rohde C."/>
            <person name="Rozas J."/>
            <person name="Rubenfield M.J."/>
            <person name="Ruiz A."/>
            <person name="Russo S."/>
            <person name="Salzberg S.L."/>
            <person name="Sanchez-Gracia A."/>
            <person name="Saranga D.J."/>
            <person name="Sato H."/>
            <person name="Schaeffer S.W."/>
            <person name="Schatz M.C."/>
            <person name="Schlenke T."/>
            <person name="Schwartz R."/>
            <person name="Segarra C."/>
            <person name="Singh R.S."/>
            <person name="Sirot L."/>
            <person name="Sirota M."/>
            <person name="Sisneros N.B."/>
            <person name="Smith C.D."/>
            <person name="Smith T.F."/>
            <person name="Spieth J."/>
            <person name="Stage D.E."/>
            <person name="Stark A."/>
            <person name="Stephan W."/>
            <person name="Strausberg R.L."/>
            <person name="Strempel S."/>
            <person name="Sturgill D."/>
            <person name="Sutton G."/>
            <person name="Sutton G.G."/>
            <person name="Tao W."/>
            <person name="Teichmann S."/>
            <person name="Tobari Y.N."/>
            <person name="Tomimura Y."/>
            <person name="Tsolas J.M."/>
            <person name="Valente V.L."/>
            <person name="Venter E."/>
            <person name="Venter J.C."/>
            <person name="Vicario S."/>
            <person name="Vieira F.G."/>
            <person name="Vilella A.J."/>
            <person name="Villasante A."/>
            <person name="Walenz B."/>
            <person name="Wang J."/>
            <person name="Wasserman M."/>
            <person name="Watts T."/>
            <person name="Wilson D."/>
            <person name="Wilson R.K."/>
            <person name="Wing R.A."/>
            <person name="Wolfner M.F."/>
            <person name="Wong A."/>
            <person name="Wong G.K."/>
            <person name="Wu C.I."/>
            <person name="Wu G."/>
            <person name="Yamamoto D."/>
            <person name="Yang H.P."/>
            <person name="Yang S.P."/>
            <person name="Yorke J.A."/>
            <person name="Yoshida K."/>
            <person name="Zdobnov E."/>
            <person name="Zhang P."/>
            <person name="Zhang Y."/>
            <person name="Zimin A.V."/>
            <person name="Baldwin J."/>
            <person name="Abdouelleil A."/>
            <person name="Abdulkadir J."/>
            <person name="Abebe A."/>
            <person name="Abera B."/>
            <person name="Abreu J."/>
            <person name="Acer S.C."/>
            <person name="Aftuck L."/>
            <person name="Alexander A."/>
            <person name="An P."/>
            <person name="Anderson E."/>
            <person name="Anderson S."/>
            <person name="Arachi H."/>
            <person name="Azer M."/>
            <person name="Bachantsang P."/>
            <person name="Barry A."/>
            <person name="Bayul T."/>
            <person name="Berlin A."/>
            <person name="Bessette D."/>
            <person name="Bloom T."/>
            <person name="Blye J."/>
            <person name="Boguslavskiy L."/>
            <person name="Bonnet C."/>
            <person name="Boukhgalter B."/>
            <person name="Bourzgui I."/>
            <person name="Brown A."/>
            <person name="Cahill P."/>
            <person name="Channer S."/>
            <person name="Cheshatsang Y."/>
            <person name="Chuda L."/>
            <person name="Citroen M."/>
            <person name="Collymore A."/>
            <person name="Cooke P."/>
            <person name="Costello M."/>
            <person name="D'Aco K."/>
            <person name="Daza R."/>
            <person name="De Haan G."/>
            <person name="DeGray S."/>
            <person name="DeMaso C."/>
            <person name="Dhargay N."/>
            <person name="Dooley K."/>
            <person name="Dooley E."/>
            <person name="Doricent M."/>
            <person name="Dorje P."/>
            <person name="Dorjee K."/>
            <person name="Dupes A."/>
            <person name="Elong R."/>
            <person name="Falk J."/>
            <person name="Farina A."/>
            <person name="Faro S."/>
            <person name="Ferguson D."/>
            <person name="Fisher S."/>
            <person name="Foley C.D."/>
            <person name="Franke A."/>
            <person name="Friedrich D."/>
            <person name="Gadbois L."/>
            <person name="Gearin G."/>
            <person name="Gearin C.R."/>
            <person name="Giannoukos G."/>
            <person name="Goode T."/>
            <person name="Graham J."/>
            <person name="Grandbois E."/>
            <person name="Grewal S."/>
            <person name="Gyaltsen K."/>
            <person name="Hafez N."/>
            <person name="Hagos B."/>
            <person name="Hall J."/>
            <person name="Henson C."/>
            <person name="Hollinger A."/>
            <person name="Honan T."/>
            <person name="Huard M.D."/>
            <person name="Hughes L."/>
            <person name="Hurhula B."/>
            <person name="Husby M.E."/>
            <person name="Kamat A."/>
            <person name="Kanga B."/>
            <person name="Kashin S."/>
            <person name="Khazanovich D."/>
            <person name="Kisner P."/>
            <person name="Lance K."/>
            <person name="Lara M."/>
            <person name="Lee W."/>
            <person name="Lennon N."/>
            <person name="Letendre F."/>
            <person name="LeVine R."/>
            <person name="Lipovsky A."/>
            <person name="Liu X."/>
            <person name="Liu J."/>
            <person name="Liu S."/>
            <person name="Lokyitsang T."/>
            <person name="Lokyitsang Y."/>
            <person name="Lubonja R."/>
            <person name="Lui A."/>
            <person name="MacDonald P."/>
            <person name="Magnisalis V."/>
            <person name="Maru K."/>
            <person name="Matthews C."/>
            <person name="McCusker W."/>
            <person name="McDonough S."/>
            <person name="Mehta T."/>
            <person name="Meldrim J."/>
            <person name="Meneus L."/>
            <person name="Mihai O."/>
            <person name="Mihalev A."/>
            <person name="Mihova T."/>
            <person name="Mittelman R."/>
            <person name="Mlenga V."/>
            <person name="Montmayeur A."/>
            <person name="Mulrain L."/>
            <person name="Navidi A."/>
            <person name="Naylor J."/>
            <person name="Negash T."/>
            <person name="Nguyen T."/>
            <person name="Nguyen N."/>
            <person name="Nicol R."/>
            <person name="Norbu C."/>
            <person name="Norbu N."/>
            <person name="Novod N."/>
            <person name="O'Neill B."/>
            <person name="Osman S."/>
            <person name="Markiewicz E."/>
            <person name="Oyono O.L."/>
            <person name="Patti C."/>
            <person name="Phunkhang P."/>
            <person name="Pierre F."/>
            <person name="Priest M."/>
            <person name="Raghuraman S."/>
            <person name="Rege F."/>
            <person name="Reyes R."/>
            <person name="Rise C."/>
            <person name="Rogov P."/>
            <person name="Ross K."/>
            <person name="Ryan E."/>
            <person name="Settipalli S."/>
            <person name="Shea T."/>
            <person name="Sherpa N."/>
            <person name="Shi L."/>
            <person name="Shih D."/>
            <person name="Sparrow T."/>
            <person name="Spaulding J."/>
            <person name="Stalker J."/>
            <person name="Stange-Thomann N."/>
            <person name="Stavropoulos S."/>
            <person name="Stone C."/>
            <person name="Strader C."/>
            <person name="Tesfaye S."/>
            <person name="Thomson T."/>
            <person name="Thoulutsang Y."/>
            <person name="Thoulutsang D."/>
            <person name="Topham K."/>
            <person name="Topping I."/>
            <person name="Tsamla T."/>
            <person name="Vassiliev H."/>
            <person name="Vo A."/>
            <person name="Wangchuk T."/>
            <person name="Wangdi T."/>
            <person name="Weiand M."/>
            <person name="Wilkinson J."/>
            <person name="Wilson A."/>
            <person name="Yadav S."/>
            <person name="Young G."/>
            <person name="Yu Q."/>
            <person name="Zembek L."/>
            <person name="Zhong D."/>
            <person name="Zimmer A."/>
            <person name="Zwirko Z."/>
            <person name="Jaffe D.B."/>
            <person name="Alvarez P."/>
            <person name="Brockman W."/>
            <person name="Butler J."/>
            <person name="Chin C."/>
            <person name="Gnerre S."/>
            <person name="Grabherr M."/>
            <person name="Kleber M."/>
            <person name="Mauceli E."/>
            <person name="MacCallum I."/>
        </authorList>
    </citation>
    <scope>NUCLEOTIDE SEQUENCE [LARGE SCALE GENOMIC DNA]</scope>
    <source>
        <strain evidence="11">Tucson 15287-2541.00</strain>
    </source>
</reference>
<feature type="transmembrane region" description="Helical" evidence="9">
    <location>
        <begin position="459"/>
        <end position="481"/>
    </location>
</feature>
<evidence type="ECO:0000256" key="8">
    <source>
        <dbReference type="ARBA" id="ARBA00023136"/>
    </source>
</evidence>
<keyword evidence="8 9" id="KW-0472">Membrane</keyword>
<feature type="transmembrane region" description="Helical" evidence="9">
    <location>
        <begin position="801"/>
        <end position="828"/>
    </location>
</feature>
<evidence type="ECO:0000256" key="3">
    <source>
        <dbReference type="ARBA" id="ARBA00022448"/>
    </source>
</evidence>
<dbReference type="GO" id="GO:0007035">
    <property type="term" value="P:vacuolar acidification"/>
    <property type="evidence" value="ECO:0007669"/>
    <property type="project" value="TreeGrafter"/>
</dbReference>
<evidence type="ECO:0000256" key="4">
    <source>
        <dbReference type="ARBA" id="ARBA00022692"/>
    </source>
</evidence>
<protein>
    <recommendedName>
        <fullName evidence="9">V-type proton ATPase subunit a</fullName>
    </recommendedName>
</protein>
<evidence type="ECO:0000313" key="10">
    <source>
        <dbReference type="EMBL" id="EDW02711.1"/>
    </source>
</evidence>
<keyword evidence="3 9" id="KW-0813">Transport</keyword>
<dbReference type="Pfam" id="PF01496">
    <property type="entry name" value="V_ATPase_I"/>
    <property type="match status" value="1"/>
</dbReference>
<dbReference type="GO" id="GO:0000220">
    <property type="term" value="C:vacuolar proton-transporting V-type ATPase, V0 domain"/>
    <property type="evidence" value="ECO:0007669"/>
    <property type="project" value="InterPro"/>
</dbReference>
<feature type="transmembrane region" description="Helical" evidence="9">
    <location>
        <begin position="660"/>
        <end position="680"/>
    </location>
</feature>
<dbReference type="InterPro" id="IPR002490">
    <property type="entry name" value="V-ATPase_116kDa_su"/>
</dbReference>
<dbReference type="InterPro" id="IPR026028">
    <property type="entry name" value="V-type_ATPase_116kDa_su_euka"/>
</dbReference>
<keyword evidence="5 9" id="KW-0375">Hydrogen ion transport</keyword>
<dbReference type="PhylomeDB" id="B4J4K6"/>
<dbReference type="InParanoid" id="B4J4K6"/>
<feature type="transmembrane region" description="Helical" evidence="9">
    <location>
        <begin position="414"/>
        <end position="438"/>
    </location>
</feature>
<evidence type="ECO:0000256" key="1">
    <source>
        <dbReference type="ARBA" id="ARBA00004141"/>
    </source>
</evidence>
<dbReference type="OMA" id="QDLFIVR"/>
<proteinExistence type="inferred from homology"/>
<organism evidence="11">
    <name type="scientific">Drosophila grimshawi</name>
    <name type="common">Hawaiian fruit fly</name>
    <name type="synonym">Idiomyia grimshawi</name>
    <dbReference type="NCBI Taxonomy" id="7222"/>
    <lineage>
        <taxon>Eukaryota</taxon>
        <taxon>Metazoa</taxon>
        <taxon>Ecdysozoa</taxon>
        <taxon>Arthropoda</taxon>
        <taxon>Hexapoda</taxon>
        <taxon>Insecta</taxon>
        <taxon>Pterygota</taxon>
        <taxon>Neoptera</taxon>
        <taxon>Endopterygota</taxon>
        <taxon>Diptera</taxon>
        <taxon>Brachycera</taxon>
        <taxon>Muscomorpha</taxon>
        <taxon>Ephydroidea</taxon>
        <taxon>Drosophilidae</taxon>
        <taxon>Drosophila</taxon>
        <taxon>Hawaiian Drosophila</taxon>
    </lineage>
</organism>
<dbReference type="PIRSF" id="PIRSF001293">
    <property type="entry name" value="ATP6V0A1"/>
    <property type="match status" value="1"/>
</dbReference>
<dbReference type="KEGG" id="dgr:6560167"/>
<dbReference type="OrthoDB" id="10264220at2759"/>
<dbReference type="SMR" id="B4J4K6"/>
<dbReference type="eggNOG" id="KOG2189">
    <property type="taxonomic scope" value="Eukaryota"/>
</dbReference>
<keyword evidence="6 9" id="KW-1133">Transmembrane helix</keyword>
<feature type="transmembrane region" description="Helical" evidence="9">
    <location>
        <begin position="582"/>
        <end position="606"/>
    </location>
</feature>
<dbReference type="GO" id="GO:0005886">
    <property type="term" value="C:plasma membrane"/>
    <property type="evidence" value="ECO:0007669"/>
    <property type="project" value="TreeGrafter"/>
</dbReference>
<keyword evidence="7 9" id="KW-0406">Ion transport</keyword>
<evidence type="ECO:0000256" key="5">
    <source>
        <dbReference type="ARBA" id="ARBA00022781"/>
    </source>
</evidence>
<dbReference type="GO" id="GO:0051117">
    <property type="term" value="F:ATPase binding"/>
    <property type="evidence" value="ECO:0007669"/>
    <property type="project" value="TreeGrafter"/>
</dbReference>
<evidence type="ECO:0000256" key="7">
    <source>
        <dbReference type="ARBA" id="ARBA00023065"/>
    </source>
</evidence>
<accession>B4J4K6</accession>
<gene>
    <name evidence="10" type="primary">Dgri\GH19727</name>
    <name evidence="10" type="ORF">Dgri_GH19727</name>
</gene>